<dbReference type="EMBL" id="BAABBN010000012">
    <property type="protein sequence ID" value="GAA3935829.1"/>
    <property type="molecule type" value="Genomic_DNA"/>
</dbReference>
<dbReference type="InterPro" id="IPR011519">
    <property type="entry name" value="UnbV_ASPIC"/>
</dbReference>
<evidence type="ECO:0000259" key="3">
    <source>
        <dbReference type="Pfam" id="PF07593"/>
    </source>
</evidence>
<dbReference type="Proteomes" id="UP001501565">
    <property type="component" value="Unassembled WGS sequence"/>
</dbReference>
<protein>
    <recommendedName>
        <fullName evidence="3">ASPIC/UnbV domain-containing protein</fullName>
    </recommendedName>
</protein>
<organism evidence="4 5">
    <name type="scientific">Litoribacillus peritrichatus</name>
    <dbReference type="NCBI Taxonomy" id="718191"/>
    <lineage>
        <taxon>Bacteria</taxon>
        <taxon>Pseudomonadati</taxon>
        <taxon>Pseudomonadota</taxon>
        <taxon>Gammaproteobacteria</taxon>
        <taxon>Oceanospirillales</taxon>
        <taxon>Oceanospirillaceae</taxon>
        <taxon>Litoribacillus</taxon>
    </lineage>
</organism>
<feature type="chain" id="PRO_5045434994" description="ASPIC/UnbV domain-containing protein" evidence="2">
    <location>
        <begin position="26"/>
        <end position="557"/>
    </location>
</feature>
<dbReference type="RefSeq" id="WP_344799937.1">
    <property type="nucleotide sequence ID" value="NZ_BAABBN010000012.1"/>
</dbReference>
<dbReference type="InterPro" id="IPR027039">
    <property type="entry name" value="Crtac1"/>
</dbReference>
<evidence type="ECO:0000313" key="4">
    <source>
        <dbReference type="EMBL" id="GAA3935829.1"/>
    </source>
</evidence>
<feature type="domain" description="ASPIC/UnbV" evidence="3">
    <location>
        <begin position="484"/>
        <end position="545"/>
    </location>
</feature>
<dbReference type="PANTHER" id="PTHR16026:SF0">
    <property type="entry name" value="CARTILAGE ACIDIC PROTEIN 1"/>
    <property type="match status" value="1"/>
</dbReference>
<evidence type="ECO:0000256" key="1">
    <source>
        <dbReference type="ARBA" id="ARBA00022729"/>
    </source>
</evidence>
<dbReference type="SUPFAM" id="SSF69318">
    <property type="entry name" value="Integrin alpha N-terminal domain"/>
    <property type="match status" value="2"/>
</dbReference>
<comment type="caution">
    <text evidence="4">The sequence shown here is derived from an EMBL/GenBank/DDBJ whole genome shotgun (WGS) entry which is preliminary data.</text>
</comment>
<dbReference type="PANTHER" id="PTHR16026">
    <property type="entry name" value="CARTILAGE ACIDIC PROTEIN 1"/>
    <property type="match status" value="1"/>
</dbReference>
<dbReference type="InterPro" id="IPR013517">
    <property type="entry name" value="FG-GAP"/>
</dbReference>
<gene>
    <name evidence="4" type="ORF">GCM10022277_35400</name>
</gene>
<dbReference type="Pfam" id="PF07593">
    <property type="entry name" value="UnbV_ASPIC"/>
    <property type="match status" value="1"/>
</dbReference>
<sequence>MKQSFRVSQLAVTVALLSGITSVHAFSPVKLVDVSDKLDGFVHIEGAPPFTGEGLSGAAWLDYDQDGDLDLFLPNGVGASSALFRNDDGNFIDVTRIAGVGNTSGNSGVSVGDIDNNGYPDIFMTGEGHMMLAAQTPTVLYLNKGDGTFADISSTAGIQTPESALATAMADINNDGYLDIFITAPGHLDISEAVGLPPGSFGGPAKQHKNKLYLNNGDLTFTDISETAGVDSDLGACAVSFSDWDNDGFSDIFVANCNDVQLETTPFNVYRNNGDLTFTDVADQTGLDQLGFWMSVTHGDYDNDGDLDIFASNFGLKYFPGAEQEYEYHPHALFRNNGDGTYTDVAKWLGLAYLEFGWGATFADFNNDGFLDLYFAGSMPAMGVIGNLKGNPGRLYMNNRLGGFYPTFQSQTGGNLSNRFTSGVARADFDNDGFVDLLVKTSTQFDLETGEITDLGTPVLLQNAGNKNHSLTVRLKDKYGRSEAIGARIQVTTIAGTQTREILSGSSFASSESPWPTFGVGKSRFAKVMVIWQDGSVENFGWIKARGIVDLVQGQGN</sequence>
<name>A0ABP7N5G4_9GAMM</name>
<proteinExistence type="predicted"/>
<evidence type="ECO:0000313" key="5">
    <source>
        <dbReference type="Proteomes" id="UP001501565"/>
    </source>
</evidence>
<evidence type="ECO:0000256" key="2">
    <source>
        <dbReference type="SAM" id="SignalP"/>
    </source>
</evidence>
<feature type="signal peptide" evidence="2">
    <location>
        <begin position="1"/>
        <end position="25"/>
    </location>
</feature>
<keyword evidence="1 2" id="KW-0732">Signal</keyword>
<dbReference type="InterPro" id="IPR028994">
    <property type="entry name" value="Integrin_alpha_N"/>
</dbReference>
<dbReference type="Pfam" id="PF13517">
    <property type="entry name" value="FG-GAP_3"/>
    <property type="match status" value="4"/>
</dbReference>
<keyword evidence="5" id="KW-1185">Reference proteome</keyword>
<accession>A0ABP7N5G4</accession>
<reference evidence="5" key="1">
    <citation type="journal article" date="2019" name="Int. J. Syst. Evol. Microbiol.">
        <title>The Global Catalogue of Microorganisms (GCM) 10K type strain sequencing project: providing services to taxonomists for standard genome sequencing and annotation.</title>
        <authorList>
            <consortium name="The Broad Institute Genomics Platform"/>
            <consortium name="The Broad Institute Genome Sequencing Center for Infectious Disease"/>
            <person name="Wu L."/>
            <person name="Ma J."/>
        </authorList>
    </citation>
    <scope>NUCLEOTIDE SEQUENCE [LARGE SCALE GENOMIC DNA]</scope>
    <source>
        <strain evidence="5">JCM 17551</strain>
    </source>
</reference>
<dbReference type="Gene3D" id="2.130.10.130">
    <property type="entry name" value="Integrin alpha, N-terminal"/>
    <property type="match status" value="2"/>
</dbReference>